<organism evidence="1 2">
    <name type="scientific">Solirubrum puertoriconensis</name>
    <dbReference type="NCBI Taxonomy" id="1751427"/>
    <lineage>
        <taxon>Bacteria</taxon>
        <taxon>Pseudomonadati</taxon>
        <taxon>Bacteroidota</taxon>
        <taxon>Cytophagia</taxon>
        <taxon>Cytophagales</taxon>
    </lineage>
</organism>
<dbReference type="EMBL" id="LNAL01000007">
    <property type="protein sequence ID" value="KUG07445.1"/>
    <property type="molecule type" value="Genomic_DNA"/>
</dbReference>
<dbReference type="Proteomes" id="UP000054223">
    <property type="component" value="Unassembled WGS sequence"/>
</dbReference>
<evidence type="ECO:0000313" key="2">
    <source>
        <dbReference type="Proteomes" id="UP000054223"/>
    </source>
</evidence>
<proteinExistence type="predicted"/>
<protein>
    <submittedName>
        <fullName evidence="1">Uncharacterized protein</fullName>
    </submittedName>
</protein>
<keyword evidence="2" id="KW-1185">Reference proteome</keyword>
<accession>A0A9X0HK85</accession>
<name>A0A9X0HK85_SOLP1</name>
<evidence type="ECO:0000313" key="1">
    <source>
        <dbReference type="EMBL" id="KUG07445.1"/>
    </source>
</evidence>
<reference evidence="1 2" key="1">
    <citation type="submission" date="2015-11" db="EMBL/GenBank/DDBJ databases">
        <title>Solirubrum puertoriconensis gen. nov. an environmental bacteria isolated in Puerto Rico.</title>
        <authorList>
            <person name="Cuebas-Irizarry M.F."/>
            <person name="Montalvo-Rodriguez R."/>
        </authorList>
    </citation>
    <scope>NUCLEOTIDE SEQUENCE [LARGE SCALE GENOMIC DNA]</scope>
    <source>
        <strain evidence="1 2">MC1A</strain>
    </source>
</reference>
<dbReference type="AlphaFoldDB" id="A0A9X0HK85"/>
<dbReference type="OrthoDB" id="847285at2"/>
<sequence>MPFKEELLVPSAIDIPLVLNSLGFSDEYINHHADKYNYVLDKIYETRIYNRIGADGFSNLPMKNQREFLGRRYADDIVKNLLTWGYIQTDGYYIQTNEKKGIKGKALGYRIAPAYQSKGVFRMVLNEKFEAKLRKHQLDYTKQHLKNRYWANLKKLTIEEAAAQAYIDAKLECSLELLESWKPTLTEVTTVDAVASTYPALKTTWKSAQAPVYSLTMVQQLQKAVQRKVNEGMNAYDLLLSNLHDQHSSDQKAIRKIATQKYFFHQPDKLSRVYTNLSNLSTDLRNFLRHQDDHGAALVNLDIRNSQPYLLSLLLIDHYRGQVLPEDVQQYIHLTATGKFYDFVMDSLEVTENRKAFKVQFFASVFFCTNHYSARTEEGKWFRKQFPNVAALVERNKQGNHANLAILMQRREAGIILQTIGKELQRRDIWYQTIHDSIVVLAKDAQQAKELILEAFFNEVGVAPTVEEDVFTTGPKSVQMETTDIYSLAMELMNSWEPESDLLAA</sequence>
<comment type="caution">
    <text evidence="1">The sequence shown here is derived from an EMBL/GenBank/DDBJ whole genome shotgun (WGS) entry which is preliminary data.</text>
</comment>
<gene>
    <name evidence="1" type="ORF">ASU33_13915</name>
</gene>
<dbReference type="RefSeq" id="WP_059071069.1">
    <property type="nucleotide sequence ID" value="NZ_LNAL01000007.1"/>
</dbReference>